<dbReference type="AlphaFoldDB" id="A0A2K9Z9N5"/>
<evidence type="ECO:0000313" key="1">
    <source>
        <dbReference type="EMBL" id="AUW44929.1"/>
    </source>
</evidence>
<gene>
    <name evidence="1" type="ORF">CUJ84_Chr004625</name>
</gene>
<evidence type="ECO:0000313" key="2">
    <source>
        <dbReference type="Proteomes" id="UP000238523"/>
    </source>
</evidence>
<organism evidence="1 2">
    <name type="scientific">Rhizobium leguminosarum</name>
    <dbReference type="NCBI Taxonomy" id="384"/>
    <lineage>
        <taxon>Bacteria</taxon>
        <taxon>Pseudomonadati</taxon>
        <taxon>Pseudomonadota</taxon>
        <taxon>Alphaproteobacteria</taxon>
        <taxon>Hyphomicrobiales</taxon>
        <taxon>Rhizobiaceae</taxon>
        <taxon>Rhizobium/Agrobacterium group</taxon>
        <taxon>Rhizobium</taxon>
    </lineage>
</organism>
<reference evidence="1 2" key="1">
    <citation type="submission" date="2017-11" db="EMBL/GenBank/DDBJ databases">
        <title>Complete genome of Rhizobium leguminosarum Norway, an ineffective micro-symbiont.</title>
        <authorList>
            <person name="Hoffrichter A."/>
            <person name="Liang J."/>
            <person name="Brachmann A."/>
            <person name="Marin M."/>
        </authorList>
    </citation>
    <scope>NUCLEOTIDE SEQUENCE [LARGE SCALE GENOMIC DNA]</scope>
    <source>
        <strain evidence="1 2">Norway</strain>
    </source>
</reference>
<sequence>MASLESAGDFHVVKLSSLFLRIMSLFCRFAADSDRPWQREFNRCAPLISRCTIGRYKSLL</sequence>
<accession>A0A2K9Z9N5</accession>
<protein>
    <submittedName>
        <fullName evidence="1">Uncharacterized protein</fullName>
    </submittedName>
</protein>
<dbReference type="Proteomes" id="UP000238523">
    <property type="component" value="Chromosome"/>
</dbReference>
<dbReference type="EMBL" id="CP025012">
    <property type="protein sequence ID" value="AUW44929.1"/>
    <property type="molecule type" value="Genomic_DNA"/>
</dbReference>
<proteinExistence type="predicted"/>
<name>A0A2K9Z9N5_RHILE</name>